<dbReference type="GO" id="GO:0071222">
    <property type="term" value="P:cellular response to lipopolysaccharide"/>
    <property type="evidence" value="ECO:0007669"/>
    <property type="project" value="TreeGrafter"/>
</dbReference>
<keyword evidence="13" id="KW-1185">Reference proteome</keyword>
<dbReference type="Pfam" id="PF07686">
    <property type="entry name" value="V-set"/>
    <property type="match status" value="1"/>
</dbReference>
<comment type="subcellular location">
    <subcellularLocation>
        <location evidence="1">Cell membrane</location>
        <topology evidence="1">Single-pass type I membrane protein</topology>
    </subcellularLocation>
</comment>
<keyword evidence="4 11" id="KW-0732">Signal</keyword>
<evidence type="ECO:0000256" key="7">
    <source>
        <dbReference type="ARBA" id="ARBA00023157"/>
    </source>
</evidence>
<evidence type="ECO:0000313" key="13">
    <source>
        <dbReference type="Proteomes" id="UP001652740"/>
    </source>
</evidence>
<dbReference type="InterPro" id="IPR051713">
    <property type="entry name" value="T-cell_Activation_Regulation"/>
</dbReference>
<keyword evidence="6" id="KW-0472">Membrane</keyword>
<dbReference type="InterPro" id="IPR013106">
    <property type="entry name" value="Ig_V-set"/>
</dbReference>
<dbReference type="GeneID" id="113512413"/>
<dbReference type="Pfam" id="PF08205">
    <property type="entry name" value="C2-set_2"/>
    <property type="match status" value="1"/>
</dbReference>
<dbReference type="RefSeq" id="XP_026752095.2">
    <property type="nucleotide sequence ID" value="XM_026896294.3"/>
</dbReference>
<sequence length="285" mass="31608">MLRTCCLMLCLVAGSRQLSISTFVVPNAVETGQNAELQCQFSLDASDTIAPYVKWWWTPLYVDEEERDKKQLYQRLESDVSILHSNIEHLGNDTILLTDMKYTDSGNYECEVFGITEIRMHKELIVYLNGSGPQLNISEVADGPDDDSEEDILLECEAEGVSPQPELSLTVNGKEVDNLTTHVINTSNGLYNISANVTISKEEVDGAEVRCELFYENPDVTHPPYVDIELYDPSGAVAAATDAIEVATSPASHSLHDESSDSNGLRTSWMVIVMVTIPIYLRVLL</sequence>
<keyword evidence="3" id="KW-0812">Transmembrane</keyword>
<evidence type="ECO:0000256" key="5">
    <source>
        <dbReference type="ARBA" id="ARBA00022989"/>
    </source>
</evidence>
<evidence type="ECO:0000256" key="8">
    <source>
        <dbReference type="ARBA" id="ARBA00023170"/>
    </source>
</evidence>
<feature type="domain" description="Ig-like" evidence="12">
    <location>
        <begin position="16"/>
        <end position="112"/>
    </location>
</feature>
<dbReference type="GO" id="GO:0009897">
    <property type="term" value="C:external side of plasma membrane"/>
    <property type="evidence" value="ECO:0007669"/>
    <property type="project" value="TreeGrafter"/>
</dbReference>
<organism evidence="13 14">
    <name type="scientific">Galleria mellonella</name>
    <name type="common">Greater wax moth</name>
    <dbReference type="NCBI Taxonomy" id="7137"/>
    <lineage>
        <taxon>Eukaryota</taxon>
        <taxon>Metazoa</taxon>
        <taxon>Ecdysozoa</taxon>
        <taxon>Arthropoda</taxon>
        <taxon>Hexapoda</taxon>
        <taxon>Insecta</taxon>
        <taxon>Pterygota</taxon>
        <taxon>Neoptera</taxon>
        <taxon>Endopterygota</taxon>
        <taxon>Lepidoptera</taxon>
        <taxon>Glossata</taxon>
        <taxon>Ditrysia</taxon>
        <taxon>Pyraloidea</taxon>
        <taxon>Pyralidae</taxon>
        <taxon>Galleriinae</taxon>
        <taxon>Galleria</taxon>
    </lineage>
</organism>
<keyword evidence="9" id="KW-0325">Glycoprotein</keyword>
<proteinExistence type="predicted"/>
<dbReference type="PANTHER" id="PTHR25466:SF9">
    <property type="entry name" value="FIBRONECTIN TYPE-III DOMAIN-CONTAINING PROTEIN"/>
    <property type="match status" value="1"/>
</dbReference>
<reference evidence="14" key="1">
    <citation type="submission" date="2025-08" db="UniProtKB">
        <authorList>
            <consortium name="RefSeq"/>
        </authorList>
    </citation>
    <scope>IDENTIFICATION</scope>
    <source>
        <tissue evidence="14">Whole larvae</tissue>
    </source>
</reference>
<evidence type="ECO:0000259" key="12">
    <source>
        <dbReference type="PROSITE" id="PS50835"/>
    </source>
</evidence>
<dbReference type="Proteomes" id="UP001652740">
    <property type="component" value="Unplaced"/>
</dbReference>
<protein>
    <submittedName>
        <fullName evidence="14">Uncharacterized protein LOC113512413 isoform X1</fullName>
    </submittedName>
</protein>
<keyword evidence="5" id="KW-1133">Transmembrane helix</keyword>
<keyword evidence="7" id="KW-1015">Disulfide bond</keyword>
<dbReference type="SUPFAM" id="SSF48726">
    <property type="entry name" value="Immunoglobulin"/>
    <property type="match status" value="2"/>
</dbReference>
<dbReference type="AlphaFoldDB" id="A0A6J1WED8"/>
<evidence type="ECO:0000256" key="1">
    <source>
        <dbReference type="ARBA" id="ARBA00004251"/>
    </source>
</evidence>
<keyword evidence="8" id="KW-0675">Receptor</keyword>
<evidence type="ECO:0000256" key="9">
    <source>
        <dbReference type="ARBA" id="ARBA00023180"/>
    </source>
</evidence>
<dbReference type="InterPro" id="IPR013162">
    <property type="entry name" value="CD80_C2-set"/>
</dbReference>
<dbReference type="GO" id="GO:0006955">
    <property type="term" value="P:immune response"/>
    <property type="evidence" value="ECO:0007669"/>
    <property type="project" value="TreeGrafter"/>
</dbReference>
<feature type="signal peptide" evidence="11">
    <location>
        <begin position="1"/>
        <end position="17"/>
    </location>
</feature>
<keyword evidence="2" id="KW-1003">Cell membrane</keyword>
<accession>A0A6J1WED8</accession>
<evidence type="ECO:0000256" key="11">
    <source>
        <dbReference type="SAM" id="SignalP"/>
    </source>
</evidence>
<evidence type="ECO:0000256" key="3">
    <source>
        <dbReference type="ARBA" id="ARBA00022692"/>
    </source>
</evidence>
<dbReference type="Gene3D" id="2.60.40.10">
    <property type="entry name" value="Immunoglobulins"/>
    <property type="match status" value="2"/>
</dbReference>
<evidence type="ECO:0000256" key="6">
    <source>
        <dbReference type="ARBA" id="ARBA00023136"/>
    </source>
</evidence>
<gene>
    <name evidence="14" type="primary">LOC113512413</name>
</gene>
<name>A0A6J1WED8_GALME</name>
<feature type="chain" id="PRO_5046884831" evidence="11">
    <location>
        <begin position="18"/>
        <end position="285"/>
    </location>
</feature>
<dbReference type="PANTHER" id="PTHR25466">
    <property type="entry name" value="T-LYMPHOCYTE ACTIVATION ANTIGEN"/>
    <property type="match status" value="1"/>
</dbReference>
<dbReference type="SMART" id="SM00409">
    <property type="entry name" value="IG"/>
    <property type="match status" value="1"/>
</dbReference>
<dbReference type="InterPro" id="IPR007110">
    <property type="entry name" value="Ig-like_dom"/>
</dbReference>
<dbReference type="InterPro" id="IPR013783">
    <property type="entry name" value="Ig-like_fold"/>
</dbReference>
<dbReference type="KEGG" id="gmw:113512413"/>
<dbReference type="PROSITE" id="PS50835">
    <property type="entry name" value="IG_LIKE"/>
    <property type="match status" value="2"/>
</dbReference>
<dbReference type="GO" id="GO:0007166">
    <property type="term" value="P:cell surface receptor signaling pathway"/>
    <property type="evidence" value="ECO:0007669"/>
    <property type="project" value="TreeGrafter"/>
</dbReference>
<feature type="domain" description="Ig-like" evidence="12">
    <location>
        <begin position="133"/>
        <end position="221"/>
    </location>
</feature>
<evidence type="ECO:0000256" key="2">
    <source>
        <dbReference type="ARBA" id="ARBA00022475"/>
    </source>
</evidence>
<evidence type="ECO:0000256" key="4">
    <source>
        <dbReference type="ARBA" id="ARBA00022729"/>
    </source>
</evidence>
<evidence type="ECO:0000313" key="14">
    <source>
        <dbReference type="RefSeq" id="XP_026752095.2"/>
    </source>
</evidence>
<evidence type="ECO:0000256" key="10">
    <source>
        <dbReference type="ARBA" id="ARBA00023319"/>
    </source>
</evidence>
<dbReference type="InterPro" id="IPR003599">
    <property type="entry name" value="Ig_sub"/>
</dbReference>
<dbReference type="InterPro" id="IPR036179">
    <property type="entry name" value="Ig-like_dom_sf"/>
</dbReference>
<dbReference type="InParanoid" id="A0A6J1WED8"/>
<keyword evidence="10" id="KW-0393">Immunoglobulin domain</keyword>